<feature type="domain" description="DNA-directed RNA polymerase RpoA/D/Rpb3-type" evidence="12">
    <location>
        <begin position="17"/>
        <end position="225"/>
    </location>
</feature>
<evidence type="ECO:0000256" key="7">
    <source>
        <dbReference type="ARBA" id="ARBA00023163"/>
    </source>
</evidence>
<dbReference type="GO" id="GO:0000428">
    <property type="term" value="C:DNA-directed RNA polymerase complex"/>
    <property type="evidence" value="ECO:0007669"/>
    <property type="project" value="UniProtKB-KW"/>
</dbReference>
<proteinExistence type="inferred from homology"/>
<dbReference type="Pfam" id="PF01000">
    <property type="entry name" value="RNA_pol_A_bac"/>
    <property type="match status" value="1"/>
</dbReference>
<dbReference type="Gene3D" id="2.170.120.12">
    <property type="entry name" value="DNA-directed RNA polymerase, insert domain"/>
    <property type="match status" value="1"/>
</dbReference>
<evidence type="ECO:0000256" key="9">
    <source>
        <dbReference type="ARBA" id="ARBA00033070"/>
    </source>
</evidence>
<evidence type="ECO:0000256" key="3">
    <source>
        <dbReference type="ARBA" id="ARBA00015972"/>
    </source>
</evidence>
<dbReference type="GO" id="GO:0003677">
    <property type="term" value="F:DNA binding"/>
    <property type="evidence" value="ECO:0007669"/>
    <property type="project" value="InterPro"/>
</dbReference>
<evidence type="ECO:0000256" key="6">
    <source>
        <dbReference type="ARBA" id="ARBA00022695"/>
    </source>
</evidence>
<dbReference type="SUPFAM" id="SSF55257">
    <property type="entry name" value="RBP11-like subunits of RNA polymerase"/>
    <property type="match status" value="1"/>
</dbReference>
<dbReference type="SMART" id="SM00662">
    <property type="entry name" value="RPOLD"/>
    <property type="match status" value="1"/>
</dbReference>
<dbReference type="FunFam" id="2.170.120.12:FF:000001">
    <property type="entry name" value="DNA-directed RNA polymerase subunit alpha"/>
    <property type="match status" value="1"/>
</dbReference>
<dbReference type="Pfam" id="PF01193">
    <property type="entry name" value="RNA_pol_L"/>
    <property type="match status" value="1"/>
</dbReference>
<evidence type="ECO:0000313" key="14">
    <source>
        <dbReference type="Proteomes" id="UP000237006"/>
    </source>
</evidence>
<dbReference type="Gene3D" id="3.30.1360.10">
    <property type="entry name" value="RNA polymerase, RBP11-like subunit"/>
    <property type="match status" value="1"/>
</dbReference>
<evidence type="ECO:0000256" key="8">
    <source>
        <dbReference type="ARBA" id="ARBA00032524"/>
    </source>
</evidence>
<reference evidence="14" key="1">
    <citation type="submission" date="2017-09" db="EMBL/GenBank/DDBJ databases">
        <title>Depth-based differentiation of microbial function through sediment-hosted aquifers and enrichment of novel symbionts in the deep terrestrial subsurface.</title>
        <authorList>
            <person name="Probst A.J."/>
            <person name="Ladd B."/>
            <person name="Jarett J.K."/>
            <person name="Geller-Mcgrath D.E."/>
            <person name="Sieber C.M.K."/>
            <person name="Emerson J.B."/>
            <person name="Anantharaman K."/>
            <person name="Thomas B.C."/>
            <person name="Malmstrom R."/>
            <person name="Stieglmeier M."/>
            <person name="Klingl A."/>
            <person name="Woyke T."/>
            <person name="Ryan C.M."/>
            <person name="Banfield J.F."/>
        </authorList>
    </citation>
    <scope>NUCLEOTIDE SEQUENCE [LARGE SCALE GENOMIC DNA]</scope>
</reference>
<dbReference type="EMBL" id="PFCI01000030">
    <property type="protein sequence ID" value="PIR71945.1"/>
    <property type="molecule type" value="Genomic_DNA"/>
</dbReference>
<name>A0A2H0TK21_9BACT</name>
<keyword evidence="6" id="KW-0548">Nucleotidyltransferase</keyword>
<dbReference type="GO" id="GO:0046983">
    <property type="term" value="F:protein dimerization activity"/>
    <property type="evidence" value="ECO:0007669"/>
    <property type="project" value="InterPro"/>
</dbReference>
<dbReference type="GO" id="GO:0006351">
    <property type="term" value="P:DNA-templated transcription"/>
    <property type="evidence" value="ECO:0007669"/>
    <property type="project" value="InterPro"/>
</dbReference>
<comment type="caution">
    <text evidence="13">The sequence shown here is derived from an EMBL/GenBank/DDBJ whole genome shotgun (WGS) entry which is preliminary data.</text>
</comment>
<sequence length="279" mass="31494">MIPLPLQPKIIEKKGNYARFEIEALYPGYGVTIGNSLRRILLSSLEGAAVTQMKMKNVPHEFSTIPGVLEDVILIMLNLKQMRFRLYTQEPQKGFLKVKGEKEVKGSDFELPSQVELVNPDCHIATLTQKSSELEMEIQIEKGIGYSPKEARGREKLEIGTIPIDAIFTPVKRVAFQVENMRVGERTDFDRLFLEVETDGTISPEAAFSQTSEILVKHFSLLAESFKEKAEILRAEIPVEKKKAKVAKKKTKRKKTTTGRHYTLHPPASGPIKGRKFSL</sequence>
<evidence type="ECO:0000256" key="10">
    <source>
        <dbReference type="ARBA" id="ARBA00048552"/>
    </source>
</evidence>
<dbReference type="CDD" id="cd06928">
    <property type="entry name" value="RNAP_alpha_NTD"/>
    <property type="match status" value="1"/>
</dbReference>
<comment type="similarity">
    <text evidence="1">Belongs to the RNA polymerase alpha chain family.</text>
</comment>
<feature type="region of interest" description="Disordered" evidence="11">
    <location>
        <begin position="244"/>
        <end position="279"/>
    </location>
</feature>
<dbReference type="EC" id="2.7.7.6" evidence="2"/>
<dbReference type="SUPFAM" id="SSF56553">
    <property type="entry name" value="Insert subdomain of RNA polymerase alpha subunit"/>
    <property type="match status" value="1"/>
</dbReference>
<keyword evidence="5" id="KW-0808">Transferase</keyword>
<dbReference type="InterPro" id="IPR011263">
    <property type="entry name" value="DNA-dir_RNA_pol_RpoA/D/Rpb3"/>
</dbReference>
<organism evidence="13 14">
    <name type="scientific">Candidatus Nealsonbacteria bacterium CG10_big_fil_rev_8_21_14_0_10_36_228</name>
    <dbReference type="NCBI Taxonomy" id="1974708"/>
    <lineage>
        <taxon>Bacteria</taxon>
        <taxon>Candidatus Nealsoniibacteriota</taxon>
    </lineage>
</organism>
<accession>A0A2H0TK21</accession>
<dbReference type="InterPro" id="IPR036643">
    <property type="entry name" value="RNApol_insert_sf"/>
</dbReference>
<evidence type="ECO:0000256" key="5">
    <source>
        <dbReference type="ARBA" id="ARBA00022679"/>
    </source>
</evidence>
<dbReference type="GO" id="GO:0003899">
    <property type="term" value="F:DNA-directed RNA polymerase activity"/>
    <property type="evidence" value="ECO:0007669"/>
    <property type="project" value="UniProtKB-EC"/>
</dbReference>
<evidence type="ECO:0000256" key="4">
    <source>
        <dbReference type="ARBA" id="ARBA00022478"/>
    </source>
</evidence>
<dbReference type="NCBIfam" id="NF003519">
    <property type="entry name" value="PRK05182.2-5"/>
    <property type="match status" value="1"/>
</dbReference>
<dbReference type="InterPro" id="IPR011262">
    <property type="entry name" value="DNA-dir_RNA_pol_insert"/>
</dbReference>
<dbReference type="AlphaFoldDB" id="A0A2H0TK21"/>
<evidence type="ECO:0000256" key="11">
    <source>
        <dbReference type="SAM" id="MobiDB-lite"/>
    </source>
</evidence>
<evidence type="ECO:0000313" key="13">
    <source>
        <dbReference type="EMBL" id="PIR71945.1"/>
    </source>
</evidence>
<comment type="catalytic activity">
    <reaction evidence="10">
        <text>RNA(n) + a ribonucleoside 5'-triphosphate = RNA(n+1) + diphosphate</text>
        <dbReference type="Rhea" id="RHEA:21248"/>
        <dbReference type="Rhea" id="RHEA-COMP:14527"/>
        <dbReference type="Rhea" id="RHEA-COMP:17342"/>
        <dbReference type="ChEBI" id="CHEBI:33019"/>
        <dbReference type="ChEBI" id="CHEBI:61557"/>
        <dbReference type="ChEBI" id="CHEBI:140395"/>
        <dbReference type="EC" id="2.7.7.6"/>
    </reaction>
</comment>
<protein>
    <recommendedName>
        <fullName evidence="3">DNA-directed RNA polymerase subunit alpha</fullName>
        <ecNumber evidence="2">2.7.7.6</ecNumber>
    </recommendedName>
    <alternativeName>
        <fullName evidence="9">RNA polymerase subunit alpha</fullName>
    </alternativeName>
    <alternativeName>
        <fullName evidence="8">Transcriptase subunit alpha</fullName>
    </alternativeName>
</protein>
<dbReference type="InterPro" id="IPR011773">
    <property type="entry name" value="DNA-dir_RpoA"/>
</dbReference>
<dbReference type="Proteomes" id="UP000237006">
    <property type="component" value="Unassembled WGS sequence"/>
</dbReference>
<dbReference type="InterPro" id="IPR036603">
    <property type="entry name" value="RBP11-like"/>
</dbReference>
<dbReference type="NCBIfam" id="TIGR02027">
    <property type="entry name" value="rpoA"/>
    <property type="match status" value="1"/>
</dbReference>
<evidence type="ECO:0000259" key="12">
    <source>
        <dbReference type="SMART" id="SM00662"/>
    </source>
</evidence>
<feature type="compositionally biased region" description="Basic residues" evidence="11">
    <location>
        <begin position="244"/>
        <end position="258"/>
    </location>
</feature>
<evidence type="ECO:0000256" key="1">
    <source>
        <dbReference type="ARBA" id="ARBA00007123"/>
    </source>
</evidence>
<dbReference type="GO" id="GO:0005737">
    <property type="term" value="C:cytoplasm"/>
    <property type="evidence" value="ECO:0007669"/>
    <property type="project" value="UniProtKB-ARBA"/>
</dbReference>
<gene>
    <name evidence="13" type="ORF">COU41_01315</name>
</gene>
<keyword evidence="7" id="KW-0804">Transcription</keyword>
<keyword evidence="4 13" id="KW-0240">DNA-directed RNA polymerase</keyword>
<evidence type="ECO:0000256" key="2">
    <source>
        <dbReference type="ARBA" id="ARBA00012418"/>
    </source>
</evidence>